<name>A0ABN8D9Z0_9STRA</name>
<evidence type="ECO:0000313" key="2">
    <source>
        <dbReference type="Proteomes" id="UP001158986"/>
    </source>
</evidence>
<gene>
    <name evidence="1" type="ORF">PBS001_LOCUS8615</name>
</gene>
<dbReference type="Proteomes" id="UP001158986">
    <property type="component" value="Unassembled WGS sequence"/>
</dbReference>
<comment type="caution">
    <text evidence="1">The sequence shown here is derived from an EMBL/GenBank/DDBJ whole genome shotgun (WGS) entry which is preliminary data.</text>
</comment>
<accession>A0ABN8D9Z0</accession>
<proteinExistence type="predicted"/>
<keyword evidence="2" id="KW-1185">Reference proteome</keyword>
<evidence type="ECO:0000313" key="1">
    <source>
        <dbReference type="EMBL" id="CAH0522180.1"/>
    </source>
</evidence>
<dbReference type="EMBL" id="CAKLCB010000387">
    <property type="protein sequence ID" value="CAH0522180.1"/>
    <property type="molecule type" value="Genomic_DNA"/>
</dbReference>
<protein>
    <submittedName>
        <fullName evidence="1">Uncharacterized protein</fullName>
    </submittedName>
</protein>
<reference evidence="1 2" key="1">
    <citation type="submission" date="2021-11" db="EMBL/GenBank/DDBJ databases">
        <authorList>
            <person name="Islam A."/>
            <person name="Islam S."/>
            <person name="Flora M.S."/>
            <person name="Rahman M."/>
            <person name="Ziaur R.M."/>
            <person name="Epstein J.H."/>
            <person name="Hassan M."/>
            <person name="Klassen M."/>
            <person name="Woodard K."/>
            <person name="Webb A."/>
            <person name="Webby R.J."/>
            <person name="El Zowalaty M.E."/>
        </authorList>
    </citation>
    <scope>NUCLEOTIDE SEQUENCE [LARGE SCALE GENOMIC DNA]</scope>
    <source>
        <strain evidence="1">Pbs1</strain>
    </source>
</reference>
<organism evidence="1 2">
    <name type="scientific">Peronospora belbahrii</name>
    <dbReference type="NCBI Taxonomy" id="622444"/>
    <lineage>
        <taxon>Eukaryota</taxon>
        <taxon>Sar</taxon>
        <taxon>Stramenopiles</taxon>
        <taxon>Oomycota</taxon>
        <taxon>Peronosporomycetes</taxon>
        <taxon>Peronosporales</taxon>
        <taxon>Peronosporaceae</taxon>
        <taxon>Peronospora</taxon>
    </lineage>
</organism>
<sequence>MLSVIHGEVQNVENYPQKQCDPPVNMSTSITTEEISAEKKKTHEPDCFYEGGKFYAGYLDQHMAILTETMTPTMEITIDDVQVGDQDIPLTEYQTLATADQEAPPPYN</sequence>